<feature type="non-terminal residue" evidence="1">
    <location>
        <position position="1"/>
    </location>
</feature>
<name>A0ACA9SKA8_9GLOM</name>
<evidence type="ECO:0000313" key="2">
    <source>
        <dbReference type="Proteomes" id="UP000789920"/>
    </source>
</evidence>
<accession>A0ACA9SKA8</accession>
<keyword evidence="2" id="KW-1185">Reference proteome</keyword>
<reference evidence="1" key="1">
    <citation type="submission" date="2021-06" db="EMBL/GenBank/DDBJ databases">
        <authorList>
            <person name="Kallberg Y."/>
            <person name="Tangrot J."/>
            <person name="Rosling A."/>
        </authorList>
    </citation>
    <scope>NUCLEOTIDE SEQUENCE</scope>
    <source>
        <strain evidence="1">MA461A</strain>
    </source>
</reference>
<gene>
    <name evidence="1" type="ORF">RPERSI_LOCUS32303</name>
</gene>
<organism evidence="1 2">
    <name type="scientific">Racocetra persica</name>
    <dbReference type="NCBI Taxonomy" id="160502"/>
    <lineage>
        <taxon>Eukaryota</taxon>
        <taxon>Fungi</taxon>
        <taxon>Fungi incertae sedis</taxon>
        <taxon>Mucoromycota</taxon>
        <taxon>Glomeromycotina</taxon>
        <taxon>Glomeromycetes</taxon>
        <taxon>Diversisporales</taxon>
        <taxon>Gigasporaceae</taxon>
        <taxon>Racocetra</taxon>
    </lineage>
</organism>
<dbReference type="EMBL" id="CAJVQC010134112">
    <property type="protein sequence ID" value="CAG8842401.1"/>
    <property type="molecule type" value="Genomic_DNA"/>
</dbReference>
<sequence>TKKKKELVKRTRMNMKEEKRTYLIARPPVPFLAAFRFPNLQEKRI</sequence>
<protein>
    <submittedName>
        <fullName evidence="1">11493_t:CDS:1</fullName>
    </submittedName>
</protein>
<evidence type="ECO:0000313" key="1">
    <source>
        <dbReference type="EMBL" id="CAG8842401.1"/>
    </source>
</evidence>
<dbReference type="Proteomes" id="UP000789920">
    <property type="component" value="Unassembled WGS sequence"/>
</dbReference>
<proteinExistence type="predicted"/>
<comment type="caution">
    <text evidence="1">The sequence shown here is derived from an EMBL/GenBank/DDBJ whole genome shotgun (WGS) entry which is preliminary data.</text>
</comment>
<feature type="non-terminal residue" evidence="1">
    <location>
        <position position="45"/>
    </location>
</feature>